<sequence>MIDQAEALKRQLTDKYVVVNEGVAELRRFVGLTGRVKTVNMNCRALVQFDGPVDISWYDIDPSFLKVVDAPLPKKKEKPAEAKPKAGAVPKKPASGQSPLEMARKQGAAGAEAEASAPPASEPAPVEEAPVEQPAAEEKSEPAASSSRETPSSTEEIIALAKQQGPFKG</sequence>
<feature type="compositionally biased region" description="Low complexity" evidence="1">
    <location>
        <begin position="142"/>
        <end position="156"/>
    </location>
</feature>
<feature type="region of interest" description="Disordered" evidence="1">
    <location>
        <begin position="70"/>
        <end position="169"/>
    </location>
</feature>
<protein>
    <submittedName>
        <fullName evidence="2">Uncharacterized protein</fullName>
    </submittedName>
</protein>
<dbReference type="AlphaFoldDB" id="A0A5C5X9V4"/>
<feature type="compositionally biased region" description="Low complexity" evidence="1">
    <location>
        <begin position="85"/>
        <end position="94"/>
    </location>
</feature>
<proteinExistence type="predicted"/>
<gene>
    <name evidence="2" type="ORF">KOR42_20240</name>
</gene>
<feature type="compositionally biased region" description="Basic and acidic residues" evidence="1">
    <location>
        <begin position="72"/>
        <end position="84"/>
    </location>
</feature>
<evidence type="ECO:0000256" key="1">
    <source>
        <dbReference type="SAM" id="MobiDB-lite"/>
    </source>
</evidence>
<dbReference type="Proteomes" id="UP000317243">
    <property type="component" value="Unassembled WGS sequence"/>
</dbReference>
<feature type="compositionally biased region" description="Low complexity" evidence="1">
    <location>
        <begin position="106"/>
        <end position="134"/>
    </location>
</feature>
<evidence type="ECO:0000313" key="2">
    <source>
        <dbReference type="EMBL" id="TWT58642.1"/>
    </source>
</evidence>
<keyword evidence="3" id="KW-1185">Reference proteome</keyword>
<accession>A0A5C5X9V4</accession>
<name>A0A5C5X9V4_9PLAN</name>
<evidence type="ECO:0000313" key="3">
    <source>
        <dbReference type="Proteomes" id="UP000317243"/>
    </source>
</evidence>
<comment type="caution">
    <text evidence="2">The sequence shown here is derived from an EMBL/GenBank/DDBJ whole genome shotgun (WGS) entry which is preliminary data.</text>
</comment>
<dbReference type="EMBL" id="SIHI01000001">
    <property type="protein sequence ID" value="TWT58642.1"/>
    <property type="molecule type" value="Genomic_DNA"/>
</dbReference>
<reference evidence="2 3" key="1">
    <citation type="submission" date="2019-02" db="EMBL/GenBank/DDBJ databases">
        <title>Deep-cultivation of Planctomycetes and their phenomic and genomic characterization uncovers novel biology.</title>
        <authorList>
            <person name="Wiegand S."/>
            <person name="Jogler M."/>
            <person name="Boedeker C."/>
            <person name="Pinto D."/>
            <person name="Vollmers J."/>
            <person name="Rivas-Marin E."/>
            <person name="Kohn T."/>
            <person name="Peeters S.H."/>
            <person name="Heuer A."/>
            <person name="Rast P."/>
            <person name="Oberbeckmann S."/>
            <person name="Bunk B."/>
            <person name="Jeske O."/>
            <person name="Meyerdierks A."/>
            <person name="Storesund J.E."/>
            <person name="Kallscheuer N."/>
            <person name="Luecker S."/>
            <person name="Lage O.M."/>
            <person name="Pohl T."/>
            <person name="Merkel B.J."/>
            <person name="Hornburger P."/>
            <person name="Mueller R.-W."/>
            <person name="Bruemmer F."/>
            <person name="Labrenz M."/>
            <person name="Spormann A.M."/>
            <person name="Op Den Camp H."/>
            <person name="Overmann J."/>
            <person name="Amann R."/>
            <person name="Jetten M.S.M."/>
            <person name="Mascher T."/>
            <person name="Medema M.H."/>
            <person name="Devos D.P."/>
            <person name="Kaster A.-K."/>
            <person name="Ovreas L."/>
            <person name="Rohde M."/>
            <person name="Galperin M.Y."/>
            <person name="Jogler C."/>
        </authorList>
    </citation>
    <scope>NUCLEOTIDE SEQUENCE [LARGE SCALE GENOMIC DNA]</scope>
    <source>
        <strain evidence="2 3">KOR42</strain>
    </source>
</reference>
<organism evidence="2 3">
    <name type="scientific">Thalassoglobus neptunius</name>
    <dbReference type="NCBI Taxonomy" id="1938619"/>
    <lineage>
        <taxon>Bacteria</taxon>
        <taxon>Pseudomonadati</taxon>
        <taxon>Planctomycetota</taxon>
        <taxon>Planctomycetia</taxon>
        <taxon>Planctomycetales</taxon>
        <taxon>Planctomycetaceae</taxon>
        <taxon>Thalassoglobus</taxon>
    </lineage>
</organism>